<evidence type="ECO:0000259" key="13">
    <source>
        <dbReference type="Pfam" id="PF10613"/>
    </source>
</evidence>
<evidence type="ECO:0000256" key="11">
    <source>
        <dbReference type="ARBA" id="ARBA00023303"/>
    </source>
</evidence>
<dbReference type="InterPro" id="IPR052192">
    <property type="entry name" value="Insect_Ionotropic_Sensory_Rcpt"/>
</dbReference>
<keyword evidence="7 12" id="KW-0472">Membrane</keyword>
<name>A0A9P0IRV1_APHGO</name>
<evidence type="ECO:0000256" key="9">
    <source>
        <dbReference type="ARBA" id="ARBA00023180"/>
    </source>
</evidence>
<keyword evidence="5 12" id="KW-1133">Transmembrane helix</keyword>
<reference evidence="14" key="1">
    <citation type="submission" date="2022-02" db="EMBL/GenBank/DDBJ databases">
        <authorList>
            <person name="King R."/>
        </authorList>
    </citation>
    <scope>NUCLEOTIDE SEQUENCE</scope>
</reference>
<dbReference type="PANTHER" id="PTHR42643">
    <property type="entry name" value="IONOTROPIC RECEPTOR 20A-RELATED"/>
    <property type="match status" value="1"/>
</dbReference>
<feature type="transmembrane region" description="Helical" evidence="12">
    <location>
        <begin position="400"/>
        <end position="421"/>
    </location>
</feature>
<dbReference type="GO" id="GO:0005886">
    <property type="term" value="C:plasma membrane"/>
    <property type="evidence" value="ECO:0007669"/>
    <property type="project" value="UniProtKB-SubCell"/>
</dbReference>
<organism evidence="14 15">
    <name type="scientific">Aphis gossypii</name>
    <name type="common">Cotton aphid</name>
    <dbReference type="NCBI Taxonomy" id="80765"/>
    <lineage>
        <taxon>Eukaryota</taxon>
        <taxon>Metazoa</taxon>
        <taxon>Ecdysozoa</taxon>
        <taxon>Arthropoda</taxon>
        <taxon>Hexapoda</taxon>
        <taxon>Insecta</taxon>
        <taxon>Pterygota</taxon>
        <taxon>Neoptera</taxon>
        <taxon>Paraneoptera</taxon>
        <taxon>Hemiptera</taxon>
        <taxon>Sternorrhyncha</taxon>
        <taxon>Aphidomorpha</taxon>
        <taxon>Aphidoidea</taxon>
        <taxon>Aphididae</taxon>
        <taxon>Aphidini</taxon>
        <taxon>Aphis</taxon>
        <taxon>Aphis</taxon>
    </lineage>
</organism>
<evidence type="ECO:0000256" key="1">
    <source>
        <dbReference type="ARBA" id="ARBA00004651"/>
    </source>
</evidence>
<evidence type="ECO:0000256" key="4">
    <source>
        <dbReference type="ARBA" id="ARBA00022692"/>
    </source>
</evidence>
<dbReference type="SUPFAM" id="SSF53850">
    <property type="entry name" value="Periplasmic binding protein-like II"/>
    <property type="match status" value="1"/>
</dbReference>
<dbReference type="EMBL" id="OU899034">
    <property type="protein sequence ID" value="CAH1710686.1"/>
    <property type="molecule type" value="Genomic_DNA"/>
</dbReference>
<keyword evidence="8" id="KW-0675">Receptor</keyword>
<keyword evidence="11" id="KW-0407">Ion channel</keyword>
<keyword evidence="6" id="KW-0406">Ion transport</keyword>
<sequence>MSPNFQTWQILNNVRKQGCNMNIIFILNADQTMRLLKFSDKHRMLDFRTKFMLLHDRRLFTKQHHALWTKIINVVFIRKYRLKEMYELSTVPYPAPIKGTLVTLRLDIWNKRNFQKKTDLYIDKVSDLQGNLLKVVTFNYIPSAIKNPLMNENDENSGYKKGLEIEVLRTLGSAMNFIPVIYEPLNWRTEQWGKKQINGTISGLLGEVWSARADLALGNLHYTPYHLNILDLSIPYNTECLTFLTFESKTDNSWKTLILPFKLNMWVGVLITLLVGGFLFYAFATAHKHIEDNENLIKMIQCDIQKTKILENKPELLTENKTIIKNIDIIKHTVKYPKIIKEQKCINEQTKNNQFNNTDVTGLYLFENIENSILYTYGMLVAVSLPKVPSGWAIRILTGWWWIYCLLVVVAYKASMTAILANPDTRLKYYCNNTI</sequence>
<evidence type="ECO:0000313" key="14">
    <source>
        <dbReference type="EMBL" id="CAH1710686.1"/>
    </source>
</evidence>
<evidence type="ECO:0000256" key="7">
    <source>
        <dbReference type="ARBA" id="ARBA00023136"/>
    </source>
</evidence>
<protein>
    <recommendedName>
        <fullName evidence="13">Ionotropic glutamate receptor L-glutamate and glycine-binding domain-containing protein</fullName>
    </recommendedName>
</protein>
<dbReference type="AlphaFoldDB" id="A0A9P0IRV1"/>
<keyword evidence="4 12" id="KW-0812">Transmembrane</keyword>
<proteinExistence type="predicted"/>
<keyword evidence="3" id="KW-1003">Cell membrane</keyword>
<evidence type="ECO:0000256" key="10">
    <source>
        <dbReference type="ARBA" id="ARBA00023286"/>
    </source>
</evidence>
<accession>A0A9P0IRV1</accession>
<gene>
    <name evidence="14" type="ORF">APHIGO_LOCUS1297</name>
</gene>
<evidence type="ECO:0000256" key="6">
    <source>
        <dbReference type="ARBA" id="ARBA00023065"/>
    </source>
</evidence>
<dbReference type="Proteomes" id="UP001154329">
    <property type="component" value="Chromosome 1"/>
</dbReference>
<evidence type="ECO:0000256" key="3">
    <source>
        <dbReference type="ARBA" id="ARBA00022475"/>
    </source>
</evidence>
<dbReference type="Gene3D" id="3.40.190.10">
    <property type="entry name" value="Periplasmic binding protein-like II"/>
    <property type="match status" value="1"/>
</dbReference>
<evidence type="ECO:0000313" key="15">
    <source>
        <dbReference type="Proteomes" id="UP001154329"/>
    </source>
</evidence>
<evidence type="ECO:0000256" key="8">
    <source>
        <dbReference type="ARBA" id="ARBA00023170"/>
    </source>
</evidence>
<keyword evidence="15" id="KW-1185">Reference proteome</keyword>
<feature type="transmembrane region" description="Helical" evidence="12">
    <location>
        <begin position="374"/>
        <end position="394"/>
    </location>
</feature>
<feature type="domain" description="Ionotropic glutamate receptor L-glutamate and glycine-binding" evidence="13">
    <location>
        <begin position="137"/>
        <end position="245"/>
    </location>
</feature>
<feature type="transmembrane region" description="Helical" evidence="12">
    <location>
        <begin position="265"/>
        <end position="284"/>
    </location>
</feature>
<keyword evidence="10" id="KW-1071">Ligand-gated ion channel</keyword>
<reference evidence="14" key="2">
    <citation type="submission" date="2022-10" db="EMBL/GenBank/DDBJ databases">
        <authorList>
            <consortium name="ENA_rothamsted_submissions"/>
            <consortium name="culmorum"/>
            <person name="King R."/>
        </authorList>
    </citation>
    <scope>NUCLEOTIDE SEQUENCE</scope>
</reference>
<evidence type="ECO:0000256" key="12">
    <source>
        <dbReference type="SAM" id="Phobius"/>
    </source>
</evidence>
<dbReference type="Pfam" id="PF10613">
    <property type="entry name" value="Lig_chan-Glu_bd"/>
    <property type="match status" value="1"/>
</dbReference>
<dbReference type="PANTHER" id="PTHR42643:SF35">
    <property type="entry name" value="IONOTROPIC RECEPTOR 68A, ISOFORM A"/>
    <property type="match status" value="1"/>
</dbReference>
<keyword evidence="2" id="KW-0813">Transport</keyword>
<dbReference type="Gene3D" id="1.10.287.70">
    <property type="match status" value="1"/>
</dbReference>
<comment type="subcellular location">
    <subcellularLocation>
        <location evidence="1">Cell membrane</location>
        <topology evidence="1">Multi-pass membrane protein</topology>
    </subcellularLocation>
</comment>
<keyword evidence="9" id="KW-0325">Glycoprotein</keyword>
<evidence type="ECO:0000256" key="2">
    <source>
        <dbReference type="ARBA" id="ARBA00022448"/>
    </source>
</evidence>
<dbReference type="InterPro" id="IPR019594">
    <property type="entry name" value="Glu/Gly-bd"/>
</dbReference>
<evidence type="ECO:0000256" key="5">
    <source>
        <dbReference type="ARBA" id="ARBA00022989"/>
    </source>
</evidence>